<organism evidence="2 3">
    <name type="scientific">Micromonospora sicca</name>
    <dbReference type="NCBI Taxonomy" id="2202420"/>
    <lineage>
        <taxon>Bacteria</taxon>
        <taxon>Bacillati</taxon>
        <taxon>Actinomycetota</taxon>
        <taxon>Actinomycetes</taxon>
        <taxon>Micromonosporales</taxon>
        <taxon>Micromonosporaceae</taxon>
        <taxon>Micromonospora</taxon>
    </lineage>
</organism>
<feature type="transmembrane region" description="Helical" evidence="1">
    <location>
        <begin position="12"/>
        <end position="32"/>
    </location>
</feature>
<gene>
    <name evidence="2" type="ORF">U2F25_34635</name>
</gene>
<dbReference type="RefSeq" id="WP_322443985.1">
    <property type="nucleotide sequence ID" value="NZ_JAXOTQ010000080.1"/>
</dbReference>
<evidence type="ECO:0000256" key="1">
    <source>
        <dbReference type="SAM" id="Phobius"/>
    </source>
</evidence>
<sequence>MYGLANQLGHPIVIAAAGFTAYLLGSTAGWAFNSSVWTVRRYAHRLANSVVYDESRHRRQRLGAWVLGRLSRDPWDQAVDHSIFFLDAVGLEWPEQAESMSDHDERWLRDALLEDLRSGVIRLVSSDPARHAEIDRMEAEGQMFANLSGGALPLAAALLVTLPAGGGLSCRLESW</sequence>
<evidence type="ECO:0000313" key="2">
    <source>
        <dbReference type="EMBL" id="MDZ5494521.1"/>
    </source>
</evidence>
<name>A0ABU5JPQ4_9ACTN</name>
<protein>
    <submittedName>
        <fullName evidence="2">Uncharacterized protein</fullName>
    </submittedName>
</protein>
<keyword evidence="1" id="KW-0472">Membrane</keyword>
<proteinExistence type="predicted"/>
<evidence type="ECO:0000313" key="3">
    <source>
        <dbReference type="Proteomes" id="UP001290101"/>
    </source>
</evidence>
<keyword evidence="1" id="KW-0812">Transmembrane</keyword>
<keyword evidence="3" id="KW-1185">Reference proteome</keyword>
<reference evidence="2 3" key="1">
    <citation type="submission" date="2023-12" db="EMBL/GenBank/DDBJ databases">
        <title>Micromonospora sp. nov., isolated from Atacama Desert.</title>
        <authorList>
            <person name="Carro L."/>
            <person name="Golinska P."/>
            <person name="Klenk H.-P."/>
            <person name="Goodfellow M."/>
        </authorList>
    </citation>
    <scope>NUCLEOTIDE SEQUENCE [LARGE SCALE GENOMIC DNA]</scope>
    <source>
        <strain evidence="2 3">4G53</strain>
    </source>
</reference>
<dbReference type="EMBL" id="JAXOTQ010000080">
    <property type="protein sequence ID" value="MDZ5494521.1"/>
    <property type="molecule type" value="Genomic_DNA"/>
</dbReference>
<keyword evidence="1" id="KW-1133">Transmembrane helix</keyword>
<accession>A0ABU5JPQ4</accession>
<dbReference type="Proteomes" id="UP001290101">
    <property type="component" value="Unassembled WGS sequence"/>
</dbReference>
<comment type="caution">
    <text evidence="2">The sequence shown here is derived from an EMBL/GenBank/DDBJ whole genome shotgun (WGS) entry which is preliminary data.</text>
</comment>